<dbReference type="STRING" id="3076.A0A2P6TS44"/>
<dbReference type="AlphaFoldDB" id="A0A2P6TS44"/>
<sequence>MSVEAPATLDMVKSGKESSEEEYGSAQHEYGAGGQGGKPLPKVPSSVAIAHHQPSRHSSWWGATSHIVTAVVGAGVLSLPYSLNVLGWVGGPIMILVMAYITLKTSVLLADCYYVHGKRRRTYREVVNAVFGRRGDIILGWFQYPNLWLTAVAYNITGGSCMMNIAARACQIQGSPEDQCSHPSLTVFIIIFGACQVFLSQVPNMDQSLWVSIIGAVMSIMYSFITIGLSISVVAEGNAHGTVQGMPGDVIYPSVTNTALGKTMGIFNAFGTIVFAFSFSMILIEIQDTLHPGMPRNKYSMAKLEGLDEQQKAAVIAKAREAAADETESGDGGEAHVVLDDRDRFEVVQMRKAVTAALYIITAFFMTIAVLGGLAYGYNSCGNILSCFENPAWLIIAANTMVLIHVLAAYQVYSQPVFYLVETWIHDHPKIPLTCHNPFPARIAFRALYAVVACFISVLLPFFWDMVGLVGALGFWPTTVIFPVWMWRRVYKHSRRTAYFLEGINLVSFLLTICATIGAIYSIYMSASTYKLFG</sequence>
<keyword evidence="4" id="KW-0029">Amino-acid transport</keyword>
<feature type="domain" description="Amino acid transporter transmembrane" evidence="9">
    <location>
        <begin position="57"/>
        <end position="291"/>
    </location>
</feature>
<protein>
    <submittedName>
        <fullName evidence="10">Amino acid permease 5</fullName>
    </submittedName>
</protein>
<gene>
    <name evidence="10" type="ORF">C2E21_4742</name>
</gene>
<feature type="transmembrane region" description="Helical" evidence="8">
    <location>
        <begin position="60"/>
        <end position="81"/>
    </location>
</feature>
<feature type="transmembrane region" description="Helical" evidence="8">
    <location>
        <begin position="209"/>
        <end position="235"/>
    </location>
</feature>
<dbReference type="GO" id="GO:0016020">
    <property type="term" value="C:membrane"/>
    <property type="evidence" value="ECO:0007669"/>
    <property type="project" value="UniProtKB-SubCell"/>
</dbReference>
<dbReference type="GO" id="GO:0006865">
    <property type="term" value="P:amino acid transport"/>
    <property type="evidence" value="ECO:0007669"/>
    <property type="project" value="UniProtKB-KW"/>
</dbReference>
<feature type="transmembrane region" description="Helical" evidence="8">
    <location>
        <begin position="499"/>
        <end position="524"/>
    </location>
</feature>
<keyword evidence="2" id="KW-0813">Transport</keyword>
<dbReference type="InterPro" id="IPR013057">
    <property type="entry name" value="AA_transpt_TM"/>
</dbReference>
<feature type="transmembrane region" description="Helical" evidence="8">
    <location>
        <begin position="356"/>
        <end position="378"/>
    </location>
</feature>
<proteinExistence type="predicted"/>
<evidence type="ECO:0000256" key="3">
    <source>
        <dbReference type="ARBA" id="ARBA00022692"/>
    </source>
</evidence>
<dbReference type="PANTHER" id="PTHR48017">
    <property type="entry name" value="OS05G0424000 PROTEIN-RELATED"/>
    <property type="match status" value="1"/>
</dbReference>
<keyword evidence="3 8" id="KW-0812">Transmembrane</keyword>
<keyword evidence="11" id="KW-1185">Reference proteome</keyword>
<dbReference type="EMBL" id="LHPG02000008">
    <property type="protein sequence ID" value="PRW56890.1"/>
    <property type="molecule type" value="Genomic_DNA"/>
</dbReference>
<keyword evidence="5 8" id="KW-1133">Transmembrane helix</keyword>
<evidence type="ECO:0000256" key="5">
    <source>
        <dbReference type="ARBA" id="ARBA00022989"/>
    </source>
</evidence>
<evidence type="ECO:0000256" key="8">
    <source>
        <dbReference type="SAM" id="Phobius"/>
    </source>
</evidence>
<feature type="transmembrane region" description="Helical" evidence="8">
    <location>
        <begin position="266"/>
        <end position="286"/>
    </location>
</feature>
<dbReference type="Proteomes" id="UP000239899">
    <property type="component" value="Unassembled WGS sequence"/>
</dbReference>
<feature type="transmembrane region" description="Helical" evidence="8">
    <location>
        <begin position="443"/>
        <end position="463"/>
    </location>
</feature>
<feature type="domain" description="Amino acid transporter transmembrane" evidence="9">
    <location>
        <begin position="343"/>
        <end position="526"/>
    </location>
</feature>
<evidence type="ECO:0000256" key="2">
    <source>
        <dbReference type="ARBA" id="ARBA00022448"/>
    </source>
</evidence>
<dbReference type="OrthoDB" id="40134at2759"/>
<feature type="region of interest" description="Disordered" evidence="7">
    <location>
        <begin position="1"/>
        <end position="37"/>
    </location>
</feature>
<organism evidence="10 11">
    <name type="scientific">Chlorella sorokiniana</name>
    <name type="common">Freshwater green alga</name>
    <dbReference type="NCBI Taxonomy" id="3076"/>
    <lineage>
        <taxon>Eukaryota</taxon>
        <taxon>Viridiplantae</taxon>
        <taxon>Chlorophyta</taxon>
        <taxon>core chlorophytes</taxon>
        <taxon>Trebouxiophyceae</taxon>
        <taxon>Chlorellales</taxon>
        <taxon>Chlorellaceae</taxon>
        <taxon>Chlorella clade</taxon>
        <taxon>Chlorella</taxon>
    </lineage>
</organism>
<evidence type="ECO:0000256" key="1">
    <source>
        <dbReference type="ARBA" id="ARBA00004370"/>
    </source>
</evidence>
<name>A0A2P6TS44_CHLSO</name>
<evidence type="ECO:0000256" key="6">
    <source>
        <dbReference type="ARBA" id="ARBA00023136"/>
    </source>
</evidence>
<evidence type="ECO:0000259" key="9">
    <source>
        <dbReference type="Pfam" id="PF01490"/>
    </source>
</evidence>
<feature type="transmembrane region" description="Helical" evidence="8">
    <location>
        <begin position="390"/>
        <end position="410"/>
    </location>
</feature>
<keyword evidence="6 8" id="KW-0472">Membrane</keyword>
<feature type="transmembrane region" description="Helical" evidence="8">
    <location>
        <begin position="93"/>
        <end position="115"/>
    </location>
</feature>
<comment type="caution">
    <text evidence="10">The sequence shown here is derived from an EMBL/GenBank/DDBJ whole genome shotgun (WGS) entry which is preliminary data.</text>
</comment>
<evidence type="ECO:0000313" key="10">
    <source>
        <dbReference type="EMBL" id="PRW56890.1"/>
    </source>
</evidence>
<evidence type="ECO:0000256" key="7">
    <source>
        <dbReference type="SAM" id="MobiDB-lite"/>
    </source>
</evidence>
<evidence type="ECO:0000313" key="11">
    <source>
        <dbReference type="Proteomes" id="UP000239899"/>
    </source>
</evidence>
<feature type="transmembrane region" description="Helical" evidence="8">
    <location>
        <begin position="469"/>
        <end position="487"/>
    </location>
</feature>
<accession>A0A2P6TS44</accession>
<dbReference type="Pfam" id="PF01490">
    <property type="entry name" value="Aa_trans"/>
    <property type="match status" value="2"/>
</dbReference>
<reference evidence="10 11" key="1">
    <citation type="journal article" date="2018" name="Plant J.">
        <title>Genome sequences of Chlorella sorokiniana UTEX 1602 and Micractinium conductrix SAG 241.80: implications to maltose excretion by a green alga.</title>
        <authorList>
            <person name="Arriola M.B."/>
            <person name="Velmurugan N."/>
            <person name="Zhang Y."/>
            <person name="Plunkett M.H."/>
            <person name="Hondzo H."/>
            <person name="Barney B.M."/>
        </authorList>
    </citation>
    <scope>NUCLEOTIDE SEQUENCE [LARGE SCALE GENOMIC DNA]</scope>
    <source>
        <strain evidence="11">UTEX 1602</strain>
    </source>
</reference>
<evidence type="ECO:0000256" key="4">
    <source>
        <dbReference type="ARBA" id="ARBA00022970"/>
    </source>
</evidence>
<comment type="subcellular location">
    <subcellularLocation>
        <location evidence="1">Membrane</location>
    </subcellularLocation>
</comment>